<sequence length="150" mass="16229">MVNNHQGHPAMTSPEDDTTPPPPYAASSYDADLASYVESLRADLRRREILTATTYPPPPFDIDLEANHHPASFTNSPPRPPPAALTKSATAAQPGSVRANPNVSGRRRLLAQLHYPTHDSRPRQLLVYVLGGSVFLGILIFAILGIVKSS</sequence>
<keyword evidence="4" id="KW-1185">Reference proteome</keyword>
<keyword evidence="2" id="KW-0472">Membrane</keyword>
<accession>A0A7C8I353</accession>
<feature type="transmembrane region" description="Helical" evidence="2">
    <location>
        <begin position="125"/>
        <end position="147"/>
    </location>
</feature>
<comment type="caution">
    <text evidence="3">The sequence shown here is derived from an EMBL/GenBank/DDBJ whole genome shotgun (WGS) entry which is preliminary data.</text>
</comment>
<evidence type="ECO:0000256" key="2">
    <source>
        <dbReference type="SAM" id="Phobius"/>
    </source>
</evidence>
<feature type="region of interest" description="Disordered" evidence="1">
    <location>
        <begin position="1"/>
        <end position="30"/>
    </location>
</feature>
<protein>
    <submittedName>
        <fullName evidence="3">Uncharacterized protein</fullName>
    </submittedName>
</protein>
<keyword evidence="2" id="KW-1133">Transmembrane helix</keyword>
<evidence type="ECO:0000313" key="3">
    <source>
        <dbReference type="EMBL" id="KAF2866892.1"/>
    </source>
</evidence>
<evidence type="ECO:0000313" key="4">
    <source>
        <dbReference type="Proteomes" id="UP000481861"/>
    </source>
</evidence>
<evidence type="ECO:0000256" key="1">
    <source>
        <dbReference type="SAM" id="MobiDB-lite"/>
    </source>
</evidence>
<feature type="region of interest" description="Disordered" evidence="1">
    <location>
        <begin position="55"/>
        <end position="102"/>
    </location>
</feature>
<reference evidence="3 4" key="1">
    <citation type="submission" date="2020-01" db="EMBL/GenBank/DDBJ databases">
        <authorList>
            <consortium name="DOE Joint Genome Institute"/>
            <person name="Haridas S."/>
            <person name="Albert R."/>
            <person name="Binder M."/>
            <person name="Bloem J."/>
            <person name="Labutti K."/>
            <person name="Salamov A."/>
            <person name="Andreopoulos B."/>
            <person name="Baker S.E."/>
            <person name="Barry K."/>
            <person name="Bills G."/>
            <person name="Bluhm B.H."/>
            <person name="Cannon C."/>
            <person name="Castanera R."/>
            <person name="Culley D.E."/>
            <person name="Daum C."/>
            <person name="Ezra D."/>
            <person name="Gonzalez J.B."/>
            <person name="Henrissat B."/>
            <person name="Kuo A."/>
            <person name="Liang C."/>
            <person name="Lipzen A."/>
            <person name="Lutzoni F."/>
            <person name="Magnuson J."/>
            <person name="Mondo S."/>
            <person name="Nolan M."/>
            <person name="Ohm R."/>
            <person name="Pangilinan J."/>
            <person name="Park H.-J.H."/>
            <person name="Ramirez L."/>
            <person name="Alfaro M."/>
            <person name="Sun H."/>
            <person name="Tritt A."/>
            <person name="Yoshinaga Y."/>
            <person name="Zwiers L.-H.L."/>
            <person name="Turgeon B.G."/>
            <person name="Goodwin S.B."/>
            <person name="Spatafora J.W."/>
            <person name="Crous P.W."/>
            <person name="Grigoriev I.V."/>
        </authorList>
    </citation>
    <scope>NUCLEOTIDE SEQUENCE [LARGE SCALE GENOMIC DNA]</scope>
    <source>
        <strain evidence="3 4">CBS 611.86</strain>
    </source>
</reference>
<dbReference type="Proteomes" id="UP000481861">
    <property type="component" value="Unassembled WGS sequence"/>
</dbReference>
<dbReference type="EMBL" id="JAADJZ010000025">
    <property type="protein sequence ID" value="KAF2866892.1"/>
    <property type="molecule type" value="Genomic_DNA"/>
</dbReference>
<organism evidence="3 4">
    <name type="scientific">Massariosphaeria phaeospora</name>
    <dbReference type="NCBI Taxonomy" id="100035"/>
    <lineage>
        <taxon>Eukaryota</taxon>
        <taxon>Fungi</taxon>
        <taxon>Dikarya</taxon>
        <taxon>Ascomycota</taxon>
        <taxon>Pezizomycotina</taxon>
        <taxon>Dothideomycetes</taxon>
        <taxon>Pleosporomycetidae</taxon>
        <taxon>Pleosporales</taxon>
        <taxon>Pleosporales incertae sedis</taxon>
        <taxon>Massariosphaeria</taxon>
    </lineage>
</organism>
<proteinExistence type="predicted"/>
<feature type="compositionally biased region" description="Polar residues" evidence="1">
    <location>
        <begin position="87"/>
        <end position="102"/>
    </location>
</feature>
<dbReference type="AlphaFoldDB" id="A0A7C8I353"/>
<keyword evidence="2" id="KW-0812">Transmembrane</keyword>
<gene>
    <name evidence="3" type="ORF">BDV95DRAFT_611185</name>
</gene>
<name>A0A7C8I353_9PLEO</name>